<evidence type="ECO:0000256" key="1">
    <source>
        <dbReference type="SAM" id="MobiDB-lite"/>
    </source>
</evidence>
<protein>
    <submittedName>
        <fullName evidence="3">Uncharacterized protein</fullName>
    </submittedName>
</protein>
<dbReference type="OMA" id="AVIVFHI"/>
<keyword evidence="2" id="KW-1185">Reference proteome</keyword>
<evidence type="ECO:0000313" key="3">
    <source>
        <dbReference type="WBParaSite" id="nRc.2.0.1.t31127-RA"/>
    </source>
</evidence>
<proteinExistence type="predicted"/>
<name>A0A915JXR3_ROMCU</name>
<feature type="compositionally biased region" description="Polar residues" evidence="1">
    <location>
        <begin position="237"/>
        <end position="246"/>
    </location>
</feature>
<dbReference type="AlphaFoldDB" id="A0A915JXR3"/>
<organism evidence="2 3">
    <name type="scientific">Romanomermis culicivorax</name>
    <name type="common">Nematode worm</name>
    <dbReference type="NCBI Taxonomy" id="13658"/>
    <lineage>
        <taxon>Eukaryota</taxon>
        <taxon>Metazoa</taxon>
        <taxon>Ecdysozoa</taxon>
        <taxon>Nematoda</taxon>
        <taxon>Enoplea</taxon>
        <taxon>Dorylaimia</taxon>
        <taxon>Mermithida</taxon>
        <taxon>Mermithoidea</taxon>
        <taxon>Mermithidae</taxon>
        <taxon>Romanomermis</taxon>
    </lineage>
</organism>
<dbReference type="WBParaSite" id="nRc.2.0.1.t31127-RA">
    <property type="protein sequence ID" value="nRc.2.0.1.t31127-RA"/>
    <property type="gene ID" value="nRc.2.0.1.g31127"/>
</dbReference>
<sequence length="364" mass="41377">IEFIVFNFKFGHCNREYSAGLQSSASRVEGQFTSQGKLGLAFLAQIENLWYQVLIYSADKKTICQWTLKSESNFNVQSNYVHFMDDRGFSWSLLFDMEIQLIHFLALCLIAKSDNSKGAEKFSSIDLISGDEKVELNINNRDSLKCDCFEYLLTLRSEEETSIERNFNDFSLTWEQCLLNAKKSRKILFVEKTDENSKEKTFAVIVFHIRKIKTARTNSGEDGSKIEDNPDKRTNDGQKSQVPEASPISQKADLILKIAKIGHQITPFSSSMSTVDSTGPNNVTNDVPQQIQNRNSQPVPHCSYVCHCCHCAYYRNNIPSSEISTLRNDIQNLCAKFDQLFSNLEQIQGSPKSPEEITGLIQNR</sequence>
<dbReference type="PANTHER" id="PTHR44927">
    <property type="entry name" value="FK506-BINDING PROTEIN 15"/>
    <property type="match status" value="1"/>
</dbReference>
<dbReference type="PANTHER" id="PTHR44927:SF1">
    <property type="entry name" value="FK506-BINDING PROTEIN 15"/>
    <property type="match status" value="1"/>
</dbReference>
<accession>A0A915JXR3</accession>
<dbReference type="Proteomes" id="UP000887565">
    <property type="component" value="Unplaced"/>
</dbReference>
<feature type="compositionally biased region" description="Basic and acidic residues" evidence="1">
    <location>
        <begin position="222"/>
        <end position="236"/>
    </location>
</feature>
<reference evidence="3" key="1">
    <citation type="submission" date="2022-11" db="UniProtKB">
        <authorList>
            <consortium name="WormBaseParasite"/>
        </authorList>
    </citation>
    <scope>IDENTIFICATION</scope>
</reference>
<feature type="region of interest" description="Disordered" evidence="1">
    <location>
        <begin position="217"/>
        <end position="246"/>
    </location>
</feature>
<evidence type="ECO:0000313" key="2">
    <source>
        <dbReference type="Proteomes" id="UP000887565"/>
    </source>
</evidence>